<feature type="compositionally biased region" description="Basic and acidic residues" evidence="5">
    <location>
        <begin position="1"/>
        <end position="11"/>
    </location>
</feature>
<evidence type="ECO:0000256" key="1">
    <source>
        <dbReference type="ARBA" id="ARBA00004123"/>
    </source>
</evidence>
<dbReference type="RefSeq" id="XP_034250722.1">
    <property type="nucleotide sequence ID" value="XM_034394831.1"/>
</dbReference>
<dbReference type="GO" id="GO:0005634">
    <property type="term" value="C:nucleus"/>
    <property type="evidence" value="ECO:0007669"/>
    <property type="project" value="UniProtKB-SubCell"/>
</dbReference>
<dbReference type="GeneID" id="117651086"/>
<dbReference type="PANTHER" id="PTHR13123">
    <property type="entry name" value="LD30288P"/>
    <property type="match status" value="1"/>
</dbReference>
<dbReference type="PANTHER" id="PTHR13123:SF7">
    <property type="entry name" value="LD30288P"/>
    <property type="match status" value="1"/>
</dbReference>
<evidence type="ECO:0000313" key="6">
    <source>
        <dbReference type="Proteomes" id="UP000515158"/>
    </source>
</evidence>
<accession>A0A6P8ZZ56</accession>
<dbReference type="KEGG" id="tpal:117651086"/>
<keyword evidence="6" id="KW-1185">Reference proteome</keyword>
<dbReference type="GO" id="GO:0019005">
    <property type="term" value="C:SCF ubiquitin ligase complex"/>
    <property type="evidence" value="ECO:0007669"/>
    <property type="project" value="TreeGrafter"/>
</dbReference>
<gene>
    <name evidence="7" type="primary">LOC117651086</name>
</gene>
<evidence type="ECO:0000256" key="2">
    <source>
        <dbReference type="ARBA" id="ARBA00004906"/>
    </source>
</evidence>
<dbReference type="GO" id="GO:0005737">
    <property type="term" value="C:cytoplasm"/>
    <property type="evidence" value="ECO:0007669"/>
    <property type="project" value="TreeGrafter"/>
</dbReference>
<proteinExistence type="predicted"/>
<dbReference type="FunCoup" id="A0A6P8ZZ56">
    <property type="interactions" value="497"/>
</dbReference>
<evidence type="ECO:0000313" key="7">
    <source>
        <dbReference type="RefSeq" id="XP_034250722.1"/>
    </source>
</evidence>
<evidence type="ECO:0000256" key="5">
    <source>
        <dbReference type="SAM" id="MobiDB-lite"/>
    </source>
</evidence>
<dbReference type="AlphaFoldDB" id="A0A6P8ZZ56"/>
<feature type="region of interest" description="Disordered" evidence="5">
    <location>
        <begin position="1"/>
        <end position="28"/>
    </location>
</feature>
<dbReference type="Proteomes" id="UP000515158">
    <property type="component" value="Unplaced"/>
</dbReference>
<sequence length="469" mass="53741">MTARKQDHRVGEGSGPGRSATDSTSSRLKFTNMPFISKDWRSPGEEWVKTEEGWEKKKILECGRQILGCAPGNMDSRFNPAGITDFSTDEPFSENIPKGWCSSSLDEDDKENMQVEEQGTAVFMDGNNRVDLKVVVNRTNSQDGTIQPHCHITVKCTREIAGFNGLSDALKRLDFRSAVHDGRRFHYICKLLDLLITQKLSMLSGCAQKVLFAMLEEVAYQVSASQQNMHMLRKLLTELRAMIDCACWGHPLGSTRLWEQHLQSIDRILSIANTIEIREPHDDMYPKLQNLPEECVREILLRLADHKDLENSSKAYSVMQSLSSEQRIWRELCSFHFTDVQINCVLEKIRKQDKQLLEKQQQHLALRARENQDESTISTKDGTLLEIETGDCADWKKVYHKLRKSYGLREDYPEMIQLCRNCCCLFWKSIGHPCIADQDPSFQEKLEAVDKSSLHVPVPPHAFLKFFSL</sequence>
<reference evidence="7" key="1">
    <citation type="submission" date="2025-08" db="UniProtKB">
        <authorList>
            <consortium name="RefSeq"/>
        </authorList>
    </citation>
    <scope>IDENTIFICATION</scope>
    <source>
        <tissue evidence="7">Total insect</tissue>
    </source>
</reference>
<dbReference type="GO" id="GO:0016567">
    <property type="term" value="P:protein ubiquitination"/>
    <property type="evidence" value="ECO:0007669"/>
    <property type="project" value="UniProtKB-UniPathway"/>
</dbReference>
<evidence type="ECO:0000256" key="4">
    <source>
        <dbReference type="ARBA" id="ARBA00023242"/>
    </source>
</evidence>
<dbReference type="UniPathway" id="UPA00143"/>
<dbReference type="SUPFAM" id="SSF81383">
    <property type="entry name" value="F-box domain"/>
    <property type="match status" value="1"/>
</dbReference>
<evidence type="ECO:0000256" key="3">
    <source>
        <dbReference type="ARBA" id="ARBA00022786"/>
    </source>
</evidence>
<protein>
    <submittedName>
        <fullName evidence="7">F-box only protein 32</fullName>
    </submittedName>
</protein>
<keyword evidence="4" id="KW-0539">Nucleus</keyword>
<name>A0A6P8ZZ56_THRPL</name>
<comment type="pathway">
    <text evidence="2">Protein modification; protein ubiquitination.</text>
</comment>
<dbReference type="InterPro" id="IPR040394">
    <property type="entry name" value="FBX25/32"/>
</dbReference>
<dbReference type="OrthoDB" id="9991467at2759"/>
<organism evidence="7">
    <name type="scientific">Thrips palmi</name>
    <name type="common">Melon thrips</name>
    <dbReference type="NCBI Taxonomy" id="161013"/>
    <lineage>
        <taxon>Eukaryota</taxon>
        <taxon>Metazoa</taxon>
        <taxon>Ecdysozoa</taxon>
        <taxon>Arthropoda</taxon>
        <taxon>Hexapoda</taxon>
        <taxon>Insecta</taxon>
        <taxon>Pterygota</taxon>
        <taxon>Neoptera</taxon>
        <taxon>Paraneoptera</taxon>
        <taxon>Thysanoptera</taxon>
        <taxon>Terebrantia</taxon>
        <taxon>Thripoidea</taxon>
        <taxon>Thripidae</taxon>
        <taxon>Thrips</taxon>
    </lineage>
</organism>
<comment type="subcellular location">
    <subcellularLocation>
        <location evidence="1">Nucleus</location>
    </subcellularLocation>
</comment>
<dbReference type="InParanoid" id="A0A6P8ZZ56"/>
<keyword evidence="3" id="KW-0833">Ubl conjugation pathway</keyword>
<dbReference type="InterPro" id="IPR036047">
    <property type="entry name" value="F-box-like_dom_sf"/>
</dbReference>